<feature type="chain" id="PRO_5012393400" description="Carboxypeptidase regulatory-like domain-containing protein" evidence="1">
    <location>
        <begin position="24"/>
        <end position="359"/>
    </location>
</feature>
<evidence type="ECO:0000256" key="1">
    <source>
        <dbReference type="SAM" id="SignalP"/>
    </source>
</evidence>
<evidence type="ECO:0008006" key="4">
    <source>
        <dbReference type="Google" id="ProtNLM"/>
    </source>
</evidence>
<keyword evidence="3" id="KW-1185">Reference proteome</keyword>
<feature type="signal peptide" evidence="1">
    <location>
        <begin position="1"/>
        <end position="23"/>
    </location>
</feature>
<dbReference type="Proteomes" id="UP000191931">
    <property type="component" value="Unassembled WGS sequence"/>
</dbReference>
<organism evidence="2 3">
    <name type="scientific">Desulfamplus magnetovallimortis</name>
    <dbReference type="NCBI Taxonomy" id="1246637"/>
    <lineage>
        <taxon>Bacteria</taxon>
        <taxon>Pseudomonadati</taxon>
        <taxon>Thermodesulfobacteriota</taxon>
        <taxon>Desulfobacteria</taxon>
        <taxon>Desulfobacterales</taxon>
        <taxon>Desulfobacteraceae</taxon>
        <taxon>Desulfamplus</taxon>
    </lineage>
</organism>
<sequence length="359" mass="39352">MYRINTTILIGLILMISSGCVTTAPVPKSDDVGVLVGKFEFVLANTAYGFIQGSYRKGDLTIKHFSTGRTYTTSLHDGYYCFFNVPSGQYSYVEYRLTQGSSLIARQIGGETFQVASGRLTFVDDMTLTAEEASVRKIGVKEYNPYNPVTMDNISAEEDASSGNIRWVRIDTKEKNISELTGFFKIMDSKKQWRGFLTQDKKNIAFQDNQSEHFNTYQKSKAYVVGSGQAEKNNAAYSAPTRYQRIRDEAKLMAQQAHNPLQKPLSSDAKTLPIPQKVAPAPIPQAVAPVPAPKKAASAPIPQAVAPAVKSVSKPRPVMEPELPVKPKIAPNTSVGCSCLQEYSSTPGSGFCRKTCSFA</sequence>
<gene>
    <name evidence="2" type="ORF">MTBBW1_1100002</name>
</gene>
<keyword evidence="1" id="KW-0732">Signal</keyword>
<proteinExistence type="predicted"/>
<dbReference type="AlphaFoldDB" id="A0A1W1H5L2"/>
<name>A0A1W1H5L2_9BACT</name>
<accession>A0A1W1H5L2</accession>
<evidence type="ECO:0000313" key="3">
    <source>
        <dbReference type="Proteomes" id="UP000191931"/>
    </source>
</evidence>
<dbReference type="STRING" id="1246637.MTBBW1_1100002"/>
<evidence type="ECO:0000313" key="2">
    <source>
        <dbReference type="EMBL" id="SLM27736.1"/>
    </source>
</evidence>
<protein>
    <recommendedName>
        <fullName evidence="4">Carboxypeptidase regulatory-like domain-containing protein</fullName>
    </recommendedName>
</protein>
<dbReference type="PROSITE" id="PS51257">
    <property type="entry name" value="PROKAR_LIPOPROTEIN"/>
    <property type="match status" value="1"/>
</dbReference>
<reference evidence="2 3" key="1">
    <citation type="submission" date="2017-03" db="EMBL/GenBank/DDBJ databases">
        <authorList>
            <person name="Afonso C.L."/>
            <person name="Miller P.J."/>
            <person name="Scott M.A."/>
            <person name="Spackman E."/>
            <person name="Goraichik I."/>
            <person name="Dimitrov K.M."/>
            <person name="Suarez D.L."/>
            <person name="Swayne D.E."/>
        </authorList>
    </citation>
    <scope>NUCLEOTIDE SEQUENCE [LARGE SCALE GENOMIC DNA]</scope>
    <source>
        <strain evidence="2">PRJEB14757</strain>
    </source>
</reference>
<dbReference type="EMBL" id="FWEV01000014">
    <property type="protein sequence ID" value="SLM27736.1"/>
    <property type="molecule type" value="Genomic_DNA"/>
</dbReference>